<keyword evidence="3" id="KW-0812">Transmembrane</keyword>
<dbReference type="EMBL" id="AP019860">
    <property type="protein sequence ID" value="BBM83204.1"/>
    <property type="molecule type" value="Genomic_DNA"/>
</dbReference>
<dbReference type="Gene3D" id="3.40.50.12780">
    <property type="entry name" value="N-terminal domain of ligase-like"/>
    <property type="match status" value="1"/>
</dbReference>
<keyword evidence="7" id="KW-1185">Reference proteome</keyword>
<dbReference type="KEGG" id="uam:UABAM_01555"/>
<evidence type="ECO:0000256" key="3">
    <source>
        <dbReference type="SAM" id="Phobius"/>
    </source>
</evidence>
<feature type="domain" description="AMP-dependent synthetase/ligase" evidence="4">
    <location>
        <begin position="32"/>
        <end position="409"/>
    </location>
</feature>
<dbReference type="Proteomes" id="UP000326354">
    <property type="component" value="Chromosome"/>
</dbReference>
<dbReference type="InterPro" id="IPR000873">
    <property type="entry name" value="AMP-dep_synth/lig_dom"/>
</dbReference>
<keyword evidence="2" id="KW-0436">Ligase</keyword>
<dbReference type="RefSeq" id="WP_151967414.1">
    <property type="nucleotide sequence ID" value="NZ_AP019860.1"/>
</dbReference>
<dbReference type="SUPFAM" id="SSF56801">
    <property type="entry name" value="Acetyl-CoA synthetase-like"/>
    <property type="match status" value="1"/>
</dbReference>
<dbReference type="CDD" id="cd05931">
    <property type="entry name" value="FAAL"/>
    <property type="match status" value="1"/>
</dbReference>
<evidence type="ECO:0000256" key="2">
    <source>
        <dbReference type="ARBA" id="ARBA00022598"/>
    </source>
</evidence>
<gene>
    <name evidence="6" type="ORF">UABAM_01555</name>
</gene>
<dbReference type="GO" id="GO:0006633">
    <property type="term" value="P:fatty acid biosynthetic process"/>
    <property type="evidence" value="ECO:0007669"/>
    <property type="project" value="TreeGrafter"/>
</dbReference>
<dbReference type="GO" id="GO:0070566">
    <property type="term" value="F:adenylyltransferase activity"/>
    <property type="evidence" value="ECO:0007669"/>
    <property type="project" value="TreeGrafter"/>
</dbReference>
<comment type="similarity">
    <text evidence="1">Belongs to the ATP-dependent AMP-binding enzyme family.</text>
</comment>
<dbReference type="Pfam" id="PF00501">
    <property type="entry name" value="AMP-binding"/>
    <property type="match status" value="1"/>
</dbReference>
<dbReference type="InterPro" id="IPR028154">
    <property type="entry name" value="AMP-dep_Lig_C"/>
</dbReference>
<sequence length="590" mass="65474">MESKVSDITLDQLFSRAVDDPEVKVHFWKNKNNISSYTYKELEDKALLVTGKLQQLGVKKGDRVAIVLPTDPSFYHAFFGTIFCGAIAAALYPPVRLGRMDEWKERTALMLKSINCKAVITDKKIFNLLGEPVRTASPELGCFTVDELQKDGIRGEVPQLEQRDLCIIQFSSGTTGSPKPVALSHANIVKNAYSILSTLPGDVKEHSAVSWLPLYHDMGLVGCLFSAMMAVRDLTLIRPEQFIARPKMWLEALTVQKATVSVAPNFAFGLCNNRISEKDMAELDLSKWKVALCGAEAVHPNTLKNFAQKFASVGFKETSLSPVYGLAEATLAVTFSPLEDAPTSTIFDREQLEIHGKAVPADCGVTLASVGQALPDTEIEVRDASNAKLDDNIIGRVWVKSAGIMEEYYLNPEATAEIIRDGWLDTGDQGFIHGGNLYLCGRYKDAIIIRGRNYSASDIEHSLEELPGVRQGCAAAFSDYIREEDDSESLVVLVEYRKKQVEDTEDLKKKISDKIQLQCNLKAADILLLEPGTLPRTSSGKIRRNAAKIQWRHHNLQKPGKGGLKTVLKESIQGVWQHRQAQRERKVKNV</sequence>
<dbReference type="InterPro" id="IPR020845">
    <property type="entry name" value="AMP-binding_CS"/>
</dbReference>
<evidence type="ECO:0000313" key="7">
    <source>
        <dbReference type="Proteomes" id="UP000326354"/>
    </source>
</evidence>
<dbReference type="OrthoDB" id="219272at2"/>
<accession>A0A5S9IK58</accession>
<dbReference type="PROSITE" id="PS00455">
    <property type="entry name" value="AMP_BINDING"/>
    <property type="match status" value="1"/>
</dbReference>
<name>A0A5S9IK58_UABAM</name>
<keyword evidence="3" id="KW-1133">Transmembrane helix</keyword>
<evidence type="ECO:0000313" key="6">
    <source>
        <dbReference type="EMBL" id="BBM83204.1"/>
    </source>
</evidence>
<dbReference type="GO" id="GO:0016874">
    <property type="term" value="F:ligase activity"/>
    <property type="evidence" value="ECO:0007669"/>
    <property type="project" value="UniProtKB-KW"/>
</dbReference>
<dbReference type="Gene3D" id="3.30.300.30">
    <property type="match status" value="1"/>
</dbReference>
<evidence type="ECO:0000259" key="4">
    <source>
        <dbReference type="Pfam" id="PF00501"/>
    </source>
</evidence>
<protein>
    <submittedName>
        <fullName evidence="6">Acyl-CoA synthetase</fullName>
    </submittedName>
</protein>
<dbReference type="InterPro" id="IPR045851">
    <property type="entry name" value="AMP-bd_C_sf"/>
</dbReference>
<dbReference type="AlphaFoldDB" id="A0A5S9IK58"/>
<reference evidence="6 7" key="1">
    <citation type="submission" date="2019-08" db="EMBL/GenBank/DDBJ databases">
        <title>Complete genome sequence of Candidatus Uab amorphum.</title>
        <authorList>
            <person name="Shiratori T."/>
            <person name="Suzuki S."/>
            <person name="Kakizawa Y."/>
            <person name="Ishida K."/>
        </authorList>
    </citation>
    <scope>NUCLEOTIDE SEQUENCE [LARGE SCALE GENOMIC DNA]</scope>
    <source>
        <strain evidence="6 7">SRT547</strain>
    </source>
</reference>
<organism evidence="6 7">
    <name type="scientific">Uabimicrobium amorphum</name>
    <dbReference type="NCBI Taxonomy" id="2596890"/>
    <lineage>
        <taxon>Bacteria</taxon>
        <taxon>Pseudomonadati</taxon>
        <taxon>Planctomycetota</taxon>
        <taxon>Candidatus Uabimicrobiia</taxon>
        <taxon>Candidatus Uabimicrobiales</taxon>
        <taxon>Candidatus Uabimicrobiaceae</taxon>
        <taxon>Candidatus Uabimicrobium</taxon>
    </lineage>
</organism>
<feature type="domain" description="AMP-dependent ligase C-terminal" evidence="5">
    <location>
        <begin position="457"/>
        <end position="544"/>
    </location>
</feature>
<evidence type="ECO:0000259" key="5">
    <source>
        <dbReference type="Pfam" id="PF14535"/>
    </source>
</evidence>
<dbReference type="InterPro" id="IPR040097">
    <property type="entry name" value="FAAL/FAAC"/>
</dbReference>
<dbReference type="GO" id="GO:0005886">
    <property type="term" value="C:plasma membrane"/>
    <property type="evidence" value="ECO:0007669"/>
    <property type="project" value="TreeGrafter"/>
</dbReference>
<evidence type="ECO:0000256" key="1">
    <source>
        <dbReference type="ARBA" id="ARBA00006432"/>
    </source>
</evidence>
<dbReference type="PANTHER" id="PTHR22754">
    <property type="entry name" value="DISCO-INTERACTING PROTEIN 2 DIP2 -RELATED"/>
    <property type="match status" value="1"/>
</dbReference>
<dbReference type="Pfam" id="PF14535">
    <property type="entry name" value="AMP-binding_C_2"/>
    <property type="match status" value="1"/>
</dbReference>
<proteinExistence type="inferred from homology"/>
<dbReference type="InterPro" id="IPR042099">
    <property type="entry name" value="ANL_N_sf"/>
</dbReference>
<keyword evidence="3" id="KW-0472">Membrane</keyword>
<dbReference type="PANTHER" id="PTHR22754:SF32">
    <property type="entry name" value="DISCO-INTERACTING PROTEIN 2"/>
    <property type="match status" value="1"/>
</dbReference>
<feature type="transmembrane region" description="Helical" evidence="3">
    <location>
        <begin position="74"/>
        <end position="95"/>
    </location>
</feature>